<feature type="repeat" description="WD" evidence="3">
    <location>
        <begin position="227"/>
        <end position="259"/>
    </location>
</feature>
<keyword evidence="6" id="KW-1185">Reference proteome</keyword>
<feature type="domain" description="Anaphase-promoting complex subunit 4-like WD40" evidence="4">
    <location>
        <begin position="29"/>
        <end position="86"/>
    </location>
</feature>
<gene>
    <name evidence="5" type="ORF">MAR_037274</name>
</gene>
<name>A0ABY7FN05_MYAAR</name>
<reference evidence="5" key="1">
    <citation type="submission" date="2022-11" db="EMBL/GenBank/DDBJ databases">
        <title>Centuries of genome instability and evolution in soft-shell clam transmissible cancer (bioRxiv).</title>
        <authorList>
            <person name="Hart S.F.M."/>
            <person name="Yonemitsu M.A."/>
            <person name="Giersch R.M."/>
            <person name="Beal B.F."/>
            <person name="Arriagada G."/>
            <person name="Davis B.W."/>
            <person name="Ostrander E.A."/>
            <person name="Goff S.P."/>
            <person name="Metzger M.J."/>
        </authorList>
    </citation>
    <scope>NUCLEOTIDE SEQUENCE</scope>
    <source>
        <strain evidence="5">MELC-2E11</strain>
        <tissue evidence="5">Siphon/mantle</tissue>
    </source>
</reference>
<accession>A0ABY7FN05</accession>
<proteinExistence type="predicted"/>
<dbReference type="PROSITE" id="PS50082">
    <property type="entry name" value="WD_REPEATS_2"/>
    <property type="match status" value="1"/>
</dbReference>
<protein>
    <submittedName>
        <fullName evidence="5">CDC20-like protein</fullName>
    </submittedName>
</protein>
<dbReference type="SMART" id="SM00320">
    <property type="entry name" value="WD40"/>
    <property type="match status" value="3"/>
</dbReference>
<dbReference type="PANTHER" id="PTHR19918">
    <property type="entry name" value="CELL DIVISION CYCLE 20 CDC20 FIZZY -RELATED"/>
    <property type="match status" value="1"/>
</dbReference>
<evidence type="ECO:0000313" key="6">
    <source>
        <dbReference type="Proteomes" id="UP001164746"/>
    </source>
</evidence>
<dbReference type="PANTHER" id="PTHR19918:SF52">
    <property type="entry name" value="PROTEIN CORTEX"/>
    <property type="match status" value="1"/>
</dbReference>
<dbReference type="InterPro" id="IPR033010">
    <property type="entry name" value="Cdc20/Fizzy"/>
</dbReference>
<dbReference type="Gene3D" id="2.130.10.10">
    <property type="entry name" value="YVTN repeat-like/Quinoprotein amine dehydrogenase"/>
    <property type="match status" value="2"/>
</dbReference>
<keyword evidence="1 3" id="KW-0853">WD repeat</keyword>
<dbReference type="Proteomes" id="UP001164746">
    <property type="component" value="Chromosome 13"/>
</dbReference>
<sequence>MIAVALHQSTYVWNAESKECQRIEIYVPDVTSGYYISALSWDTKDGNLAIAENKGRINVCDVEKMATSRQFDAWSEKCPVGVIRWTDYGLISGNRKGAITLHDMRTKHPHMVCLTNGSAREVCGLALSHGTSCLASGGDDGVALAWCPWRQGVLATGGGTSDGHIRLWYAQSGDKLGEAFTRSQVCGLVWSEEYKELVSALGSATPDKNDLILWNMKNSEFDPVARLRHHMARPLHVALSPDHTTIATAGADESLCLWNTFPKRCSQRLWSPWDRSPLNPSSYIR</sequence>
<evidence type="ECO:0000259" key="4">
    <source>
        <dbReference type="Pfam" id="PF12894"/>
    </source>
</evidence>
<evidence type="ECO:0000256" key="3">
    <source>
        <dbReference type="PROSITE-ProRule" id="PRU00221"/>
    </source>
</evidence>
<evidence type="ECO:0000256" key="2">
    <source>
        <dbReference type="ARBA" id="ARBA00022737"/>
    </source>
</evidence>
<evidence type="ECO:0000256" key="1">
    <source>
        <dbReference type="ARBA" id="ARBA00022574"/>
    </source>
</evidence>
<dbReference type="Pfam" id="PF12894">
    <property type="entry name" value="ANAPC4_WD40"/>
    <property type="match status" value="1"/>
</dbReference>
<dbReference type="EMBL" id="CP111024">
    <property type="protein sequence ID" value="WAR23605.1"/>
    <property type="molecule type" value="Genomic_DNA"/>
</dbReference>
<dbReference type="SUPFAM" id="SSF50978">
    <property type="entry name" value="WD40 repeat-like"/>
    <property type="match status" value="1"/>
</dbReference>
<dbReference type="InterPro" id="IPR024977">
    <property type="entry name" value="Apc4-like_WD40_dom"/>
</dbReference>
<dbReference type="Pfam" id="PF00400">
    <property type="entry name" value="WD40"/>
    <property type="match status" value="1"/>
</dbReference>
<dbReference type="InterPro" id="IPR015943">
    <property type="entry name" value="WD40/YVTN_repeat-like_dom_sf"/>
</dbReference>
<dbReference type="InterPro" id="IPR036322">
    <property type="entry name" value="WD40_repeat_dom_sf"/>
</dbReference>
<keyword evidence="2" id="KW-0677">Repeat</keyword>
<organism evidence="5 6">
    <name type="scientific">Mya arenaria</name>
    <name type="common">Soft-shell clam</name>
    <dbReference type="NCBI Taxonomy" id="6604"/>
    <lineage>
        <taxon>Eukaryota</taxon>
        <taxon>Metazoa</taxon>
        <taxon>Spiralia</taxon>
        <taxon>Lophotrochozoa</taxon>
        <taxon>Mollusca</taxon>
        <taxon>Bivalvia</taxon>
        <taxon>Autobranchia</taxon>
        <taxon>Heteroconchia</taxon>
        <taxon>Euheterodonta</taxon>
        <taxon>Imparidentia</taxon>
        <taxon>Neoheterodontei</taxon>
        <taxon>Myida</taxon>
        <taxon>Myoidea</taxon>
        <taxon>Myidae</taxon>
        <taxon>Mya</taxon>
    </lineage>
</organism>
<dbReference type="InterPro" id="IPR001680">
    <property type="entry name" value="WD40_rpt"/>
</dbReference>
<evidence type="ECO:0000313" key="5">
    <source>
        <dbReference type="EMBL" id="WAR23605.1"/>
    </source>
</evidence>